<dbReference type="GO" id="GO:0016787">
    <property type="term" value="F:hydrolase activity"/>
    <property type="evidence" value="ECO:0007669"/>
    <property type="project" value="UniProtKB-KW"/>
</dbReference>
<dbReference type="SFLD" id="SFLDS00003">
    <property type="entry name" value="Haloacid_Dehalogenase"/>
    <property type="match status" value="1"/>
</dbReference>
<dbReference type="OrthoDB" id="152220at2"/>
<dbReference type="Pfam" id="PF00702">
    <property type="entry name" value="Hydrolase"/>
    <property type="match status" value="1"/>
</dbReference>
<dbReference type="AlphaFoldDB" id="A0A3S0J359"/>
<dbReference type="InterPro" id="IPR023214">
    <property type="entry name" value="HAD_sf"/>
</dbReference>
<dbReference type="RefSeq" id="WP_126468520.1">
    <property type="nucleotide sequence ID" value="NZ_RXOE01000001.1"/>
</dbReference>
<accession>A0A3S0J359</accession>
<organism evidence="1 2">
    <name type="scientific">Variovorax gossypii</name>
    <dbReference type="NCBI Taxonomy" id="1679495"/>
    <lineage>
        <taxon>Bacteria</taxon>
        <taxon>Pseudomonadati</taxon>
        <taxon>Pseudomonadota</taxon>
        <taxon>Betaproteobacteria</taxon>
        <taxon>Burkholderiales</taxon>
        <taxon>Comamonadaceae</taxon>
        <taxon>Variovorax</taxon>
    </lineage>
</organism>
<name>A0A3S0J359_9BURK</name>
<dbReference type="Gene3D" id="1.10.286.50">
    <property type="match status" value="1"/>
</dbReference>
<keyword evidence="1" id="KW-0378">Hydrolase</keyword>
<dbReference type="EMBL" id="RXOE01000001">
    <property type="protein sequence ID" value="RTQ36502.1"/>
    <property type="molecule type" value="Genomic_DNA"/>
</dbReference>
<dbReference type="Proteomes" id="UP000267418">
    <property type="component" value="Unassembled WGS sequence"/>
</dbReference>
<protein>
    <submittedName>
        <fullName evidence="1">HAD family hydrolase</fullName>
    </submittedName>
</protein>
<dbReference type="SUPFAM" id="SSF56784">
    <property type="entry name" value="HAD-like"/>
    <property type="match status" value="1"/>
</dbReference>
<dbReference type="InterPro" id="IPR036412">
    <property type="entry name" value="HAD-like_sf"/>
</dbReference>
<dbReference type="SFLD" id="SFLDG01129">
    <property type="entry name" value="C1.5:_HAD__Beta-PGM__Phosphata"/>
    <property type="match status" value="1"/>
</dbReference>
<dbReference type="Gene3D" id="3.40.50.1000">
    <property type="entry name" value="HAD superfamily/HAD-like"/>
    <property type="match status" value="1"/>
</dbReference>
<evidence type="ECO:0000313" key="2">
    <source>
        <dbReference type="Proteomes" id="UP000267418"/>
    </source>
</evidence>
<comment type="caution">
    <text evidence="1">The sequence shown here is derived from an EMBL/GenBank/DDBJ whole genome shotgun (WGS) entry which is preliminary data.</text>
</comment>
<reference evidence="1 2" key="1">
    <citation type="submission" date="2018-12" db="EMBL/GenBank/DDBJ databases">
        <title>The genome of Variovorax gossypii DSM 100435.</title>
        <authorList>
            <person name="Gao J."/>
            <person name="Sun J."/>
        </authorList>
    </citation>
    <scope>NUCLEOTIDE SEQUENCE [LARGE SCALE GENOMIC DNA]</scope>
    <source>
        <strain evidence="1 2">DSM 100435</strain>
    </source>
</reference>
<keyword evidence="2" id="KW-1185">Reference proteome</keyword>
<gene>
    <name evidence="1" type="ORF">EJP69_01780</name>
</gene>
<evidence type="ECO:0000313" key="1">
    <source>
        <dbReference type="EMBL" id="RTQ36502.1"/>
    </source>
</evidence>
<sequence>MTQPPATVFLIDVDNTLLDNDRVIADLRVRLEQSFGAESASRYWVAFEQLRDQLGYVDYLGALQRFRAGESRLGMSDPRLLQMSNFLLDYPFADRLYPGALEALKHLRRQGPTVILSDGDAVFQPRKVQRSGLGDATEGRVLIYVHKEQMLDVVEQLHPARHYVMVDDKLRILSAMKAIWGPRLTTVFVRQGHYALDAQAIAAYAPADITVERIADLINFDFPST</sequence>
<proteinExistence type="predicted"/>